<dbReference type="AlphaFoldDB" id="A0A366HWK0"/>
<dbReference type="InterPro" id="IPR052910">
    <property type="entry name" value="ABC-Purine-Binding"/>
</dbReference>
<dbReference type="GO" id="GO:0005886">
    <property type="term" value="C:plasma membrane"/>
    <property type="evidence" value="ECO:0007669"/>
    <property type="project" value="InterPro"/>
</dbReference>
<dbReference type="PANTHER" id="PTHR43208:SF1">
    <property type="entry name" value="ABC TRANSPORTER SUBSTRATE-BINDING PROTEIN"/>
    <property type="match status" value="1"/>
</dbReference>
<keyword evidence="5" id="KW-1185">Reference proteome</keyword>
<comment type="caution">
    <text evidence="4">The sequence shown here is derived from an EMBL/GenBank/DDBJ whole genome shotgun (WGS) entry which is preliminary data.</text>
</comment>
<dbReference type="Proteomes" id="UP000253490">
    <property type="component" value="Unassembled WGS sequence"/>
</dbReference>
<accession>A0A366HWK0</accession>
<dbReference type="OrthoDB" id="9769871at2"/>
<dbReference type="RefSeq" id="WP_113921826.1">
    <property type="nucleotide sequence ID" value="NZ_QNRX01000027.1"/>
</dbReference>
<feature type="signal peptide" evidence="2">
    <location>
        <begin position="1"/>
        <end position="20"/>
    </location>
</feature>
<dbReference type="InterPro" id="IPR003760">
    <property type="entry name" value="PnrA-like"/>
</dbReference>
<dbReference type="EMBL" id="QNRX01000027">
    <property type="protein sequence ID" value="RBP57645.1"/>
    <property type="molecule type" value="Genomic_DNA"/>
</dbReference>
<dbReference type="PANTHER" id="PTHR43208">
    <property type="entry name" value="ABC TRANSPORTER SUBSTRATE-BINDING PROTEIN"/>
    <property type="match status" value="1"/>
</dbReference>
<gene>
    <name evidence="4" type="ORF">DES36_12715</name>
</gene>
<protein>
    <submittedName>
        <fullName evidence="4">Nucleoside-binding protein</fullName>
    </submittedName>
</protein>
<evidence type="ECO:0000256" key="1">
    <source>
        <dbReference type="ARBA" id="ARBA00022729"/>
    </source>
</evidence>
<proteinExistence type="predicted"/>
<dbReference type="PROSITE" id="PS51257">
    <property type="entry name" value="PROKAR_LIPOPROTEIN"/>
    <property type="match status" value="1"/>
</dbReference>
<reference evidence="4 5" key="1">
    <citation type="submission" date="2018-06" db="EMBL/GenBank/DDBJ databases">
        <title>Genomic Encyclopedia of Type Strains, Phase IV (KMG-IV): sequencing the most valuable type-strain genomes for metagenomic binning, comparative biology and taxonomic classification.</title>
        <authorList>
            <person name="Goeker M."/>
        </authorList>
    </citation>
    <scope>NUCLEOTIDE SEQUENCE [LARGE SCALE GENOMIC DNA]</scope>
    <source>
        <strain evidence="4 5">DSM 22112</strain>
    </source>
</reference>
<keyword evidence="1 2" id="KW-0732">Signal</keyword>
<dbReference type="Pfam" id="PF02608">
    <property type="entry name" value="Bmp"/>
    <property type="match status" value="1"/>
</dbReference>
<name>A0A366HWK0_9FIRM</name>
<evidence type="ECO:0000313" key="4">
    <source>
        <dbReference type="EMBL" id="RBP57645.1"/>
    </source>
</evidence>
<evidence type="ECO:0000256" key="2">
    <source>
        <dbReference type="SAM" id="SignalP"/>
    </source>
</evidence>
<feature type="domain" description="ABC transporter substrate-binding protein PnrA-like" evidence="3">
    <location>
        <begin position="40"/>
        <end position="324"/>
    </location>
</feature>
<dbReference type="Gene3D" id="3.40.50.2300">
    <property type="match status" value="2"/>
</dbReference>
<dbReference type="CDD" id="cd19963">
    <property type="entry name" value="PBP1_BMP-like"/>
    <property type="match status" value="1"/>
</dbReference>
<feature type="chain" id="PRO_5039324340" evidence="2">
    <location>
        <begin position="21"/>
        <end position="371"/>
    </location>
</feature>
<evidence type="ECO:0000313" key="5">
    <source>
        <dbReference type="Proteomes" id="UP000253490"/>
    </source>
</evidence>
<evidence type="ECO:0000259" key="3">
    <source>
        <dbReference type="Pfam" id="PF02608"/>
    </source>
</evidence>
<organism evidence="4 5">
    <name type="scientific">Alkalibaculum bacchi</name>
    <dbReference type="NCBI Taxonomy" id="645887"/>
    <lineage>
        <taxon>Bacteria</taxon>
        <taxon>Bacillati</taxon>
        <taxon>Bacillota</taxon>
        <taxon>Clostridia</taxon>
        <taxon>Eubacteriales</taxon>
        <taxon>Eubacteriaceae</taxon>
        <taxon>Alkalibaculum</taxon>
    </lineage>
</organism>
<sequence>MKRFSIVFLIVALLAATTLGCSNNKSEKNGTQEDSTKPLTVGFIYIGPINDGGYTTSHDNGRVYLEEQMGDKIKTIYKENIPEEKGEVVKTIREMVDQGANMIFATSFGHMDGVLEAAKEFPEVTFAHCSGYEKAENMTNYFGRMYQARYLSGIVAGMKTESNVIGYVGAFPLPEVIRGINAFTLGVKSVNPDAEVHVRWTNTWYDPTTEKAAAEALLAEGADVTAQHQDSTAPMVAAQEKGATSIGYNLSAKESVPNAYITAPLWNWGEYYVDAVQKVLDGTWTNEPYWKGLESGIVSLDELTELAPGGAQEKVDEAKERIVSGEFDVFTGPIKDQKGAVKVQEGQKLTDQEMLTMTWFVEGVVGTIPAQ</sequence>